<evidence type="ECO:0000313" key="3">
    <source>
        <dbReference type="Proteomes" id="UP000636709"/>
    </source>
</evidence>
<feature type="signal peptide" evidence="1">
    <location>
        <begin position="1"/>
        <end position="17"/>
    </location>
</feature>
<feature type="chain" id="PRO_5032721539" description="F-box domain-containing protein" evidence="1">
    <location>
        <begin position="18"/>
        <end position="229"/>
    </location>
</feature>
<dbReference type="PANTHER" id="PTHR38926">
    <property type="entry name" value="F-BOX DOMAIN CONTAINING PROTEIN, EXPRESSED"/>
    <property type="match status" value="1"/>
</dbReference>
<keyword evidence="3" id="KW-1185">Reference proteome</keyword>
<sequence>MLLDVFLHLGPLEVMLGAEQACKPWRQVALEEPTLWRRIGLDERGCGDLRGRRYLCDVTGNMWRVAVDRAKGQYLLDALKKLTLLKELEIDFNYYRIDSDDTMLQSICKACPRLEKLVLMYLSAFDPECNNEDEFDHMEPVDGPIPAMLMLRTLELYDCELSCVGLNAILDSSPRLETLLIHGHFDKQEMDEELKLKCARVKNLTLDTKQKTTYGDNWSDEEYYDLVDE</sequence>
<protein>
    <recommendedName>
        <fullName evidence="4">F-box domain-containing protein</fullName>
    </recommendedName>
</protein>
<keyword evidence="1" id="KW-0732">Signal</keyword>
<dbReference type="InterPro" id="IPR036047">
    <property type="entry name" value="F-box-like_dom_sf"/>
</dbReference>
<dbReference type="OrthoDB" id="3181259at2759"/>
<dbReference type="EMBL" id="JACEFO010002380">
    <property type="protein sequence ID" value="KAF8662525.1"/>
    <property type="molecule type" value="Genomic_DNA"/>
</dbReference>
<dbReference type="SUPFAM" id="SSF52047">
    <property type="entry name" value="RNI-like"/>
    <property type="match status" value="1"/>
</dbReference>
<evidence type="ECO:0000256" key="1">
    <source>
        <dbReference type="SAM" id="SignalP"/>
    </source>
</evidence>
<comment type="caution">
    <text evidence="2">The sequence shown here is derived from an EMBL/GenBank/DDBJ whole genome shotgun (WGS) entry which is preliminary data.</text>
</comment>
<dbReference type="Gene3D" id="1.20.1280.50">
    <property type="match status" value="1"/>
</dbReference>
<dbReference type="AlphaFoldDB" id="A0A835AMS3"/>
<evidence type="ECO:0000313" key="2">
    <source>
        <dbReference type="EMBL" id="KAF8662525.1"/>
    </source>
</evidence>
<reference evidence="2" key="1">
    <citation type="submission" date="2020-07" db="EMBL/GenBank/DDBJ databases">
        <title>Genome sequence and genetic diversity analysis of an under-domesticated orphan crop, white fonio (Digitaria exilis).</title>
        <authorList>
            <person name="Bennetzen J.L."/>
            <person name="Chen S."/>
            <person name="Ma X."/>
            <person name="Wang X."/>
            <person name="Yssel A.E.J."/>
            <person name="Chaluvadi S.R."/>
            <person name="Johnson M."/>
            <person name="Gangashetty P."/>
            <person name="Hamidou F."/>
            <person name="Sanogo M.D."/>
            <person name="Zwaenepoel A."/>
            <person name="Wallace J."/>
            <person name="Van De Peer Y."/>
            <person name="Van Deynze A."/>
        </authorList>
    </citation>
    <scope>NUCLEOTIDE SEQUENCE</scope>
    <source>
        <tissue evidence="2">Leaves</tissue>
    </source>
</reference>
<gene>
    <name evidence="2" type="ORF">HU200_056120</name>
</gene>
<organism evidence="2 3">
    <name type="scientific">Digitaria exilis</name>
    <dbReference type="NCBI Taxonomy" id="1010633"/>
    <lineage>
        <taxon>Eukaryota</taxon>
        <taxon>Viridiplantae</taxon>
        <taxon>Streptophyta</taxon>
        <taxon>Embryophyta</taxon>
        <taxon>Tracheophyta</taxon>
        <taxon>Spermatophyta</taxon>
        <taxon>Magnoliopsida</taxon>
        <taxon>Liliopsida</taxon>
        <taxon>Poales</taxon>
        <taxon>Poaceae</taxon>
        <taxon>PACMAD clade</taxon>
        <taxon>Panicoideae</taxon>
        <taxon>Panicodae</taxon>
        <taxon>Paniceae</taxon>
        <taxon>Anthephorinae</taxon>
        <taxon>Digitaria</taxon>
    </lineage>
</organism>
<dbReference type="Gene3D" id="3.80.10.10">
    <property type="entry name" value="Ribonuclease Inhibitor"/>
    <property type="match status" value="1"/>
</dbReference>
<proteinExistence type="predicted"/>
<name>A0A835AMS3_9POAL</name>
<dbReference type="SUPFAM" id="SSF81383">
    <property type="entry name" value="F-box domain"/>
    <property type="match status" value="1"/>
</dbReference>
<dbReference type="InterPro" id="IPR032675">
    <property type="entry name" value="LRR_dom_sf"/>
</dbReference>
<evidence type="ECO:0008006" key="4">
    <source>
        <dbReference type="Google" id="ProtNLM"/>
    </source>
</evidence>
<dbReference type="PANTHER" id="PTHR38926:SF74">
    <property type="entry name" value="OS08G0193600 PROTEIN"/>
    <property type="match status" value="1"/>
</dbReference>
<dbReference type="Proteomes" id="UP000636709">
    <property type="component" value="Unassembled WGS sequence"/>
</dbReference>
<accession>A0A835AMS3</accession>